<feature type="compositionally biased region" description="Basic and acidic residues" evidence="2">
    <location>
        <begin position="345"/>
        <end position="354"/>
    </location>
</feature>
<dbReference type="AlphaFoldDB" id="A0A6I9PHE1"/>
<dbReference type="OrthoDB" id="10255522at2759"/>
<feature type="domain" description="Centromere protein Cenp-F N-terminal" evidence="3">
    <location>
        <begin position="1"/>
        <end position="302"/>
    </location>
</feature>
<keyword evidence="1" id="KW-0175">Coiled coil</keyword>
<dbReference type="GO" id="GO:0000922">
    <property type="term" value="C:spindle pole"/>
    <property type="evidence" value="ECO:0007669"/>
    <property type="project" value="TreeGrafter"/>
</dbReference>
<protein>
    <submittedName>
        <fullName evidence="5">Centromere protein F isoform X1</fullName>
    </submittedName>
</protein>
<keyword evidence="4" id="KW-1185">Reference proteome</keyword>
<dbReference type="GO" id="GO:0000775">
    <property type="term" value="C:chromosome, centromeric region"/>
    <property type="evidence" value="ECO:0007669"/>
    <property type="project" value="InterPro"/>
</dbReference>
<evidence type="ECO:0000313" key="4">
    <source>
        <dbReference type="Proteomes" id="UP000504611"/>
    </source>
</evidence>
<feature type="compositionally biased region" description="Polar residues" evidence="2">
    <location>
        <begin position="145"/>
        <end position="154"/>
    </location>
</feature>
<feature type="compositionally biased region" description="Basic and acidic residues" evidence="2">
    <location>
        <begin position="323"/>
        <end position="337"/>
    </location>
</feature>
<gene>
    <name evidence="5" type="primary">LOC104960663</name>
</gene>
<dbReference type="KEGG" id="ncc:104960663"/>
<feature type="compositionally biased region" description="Polar residues" evidence="2">
    <location>
        <begin position="263"/>
        <end position="274"/>
    </location>
</feature>
<dbReference type="GO" id="GO:0051310">
    <property type="term" value="P:metaphase chromosome alignment"/>
    <property type="evidence" value="ECO:0007669"/>
    <property type="project" value="TreeGrafter"/>
</dbReference>
<accession>A0A6I9PHE1</accession>
<feature type="region of interest" description="Disordered" evidence="2">
    <location>
        <begin position="223"/>
        <end position="275"/>
    </location>
</feature>
<feature type="region of interest" description="Disordered" evidence="2">
    <location>
        <begin position="186"/>
        <end position="209"/>
    </location>
</feature>
<dbReference type="GO" id="GO:0010389">
    <property type="term" value="P:regulation of G2/M transition of mitotic cell cycle"/>
    <property type="evidence" value="ECO:0007669"/>
    <property type="project" value="TreeGrafter"/>
</dbReference>
<dbReference type="PANTHER" id="PTHR18874">
    <property type="entry name" value="CMF/LEK/CENP CELL DIVISION-RELATED"/>
    <property type="match status" value="1"/>
</dbReference>
<organism evidence="4 5">
    <name type="scientific">Notothenia coriiceps</name>
    <name type="common">black rockcod</name>
    <dbReference type="NCBI Taxonomy" id="8208"/>
    <lineage>
        <taxon>Eukaryota</taxon>
        <taxon>Metazoa</taxon>
        <taxon>Chordata</taxon>
        <taxon>Craniata</taxon>
        <taxon>Vertebrata</taxon>
        <taxon>Euteleostomi</taxon>
        <taxon>Actinopterygii</taxon>
        <taxon>Neopterygii</taxon>
        <taxon>Teleostei</taxon>
        <taxon>Neoteleostei</taxon>
        <taxon>Acanthomorphata</taxon>
        <taxon>Eupercaria</taxon>
        <taxon>Perciformes</taxon>
        <taxon>Notothenioidei</taxon>
        <taxon>Nototheniidae</taxon>
        <taxon>Notothenia</taxon>
    </lineage>
</organism>
<dbReference type="GO" id="GO:0008017">
    <property type="term" value="F:microtubule binding"/>
    <property type="evidence" value="ECO:0007669"/>
    <property type="project" value="InterPro"/>
</dbReference>
<dbReference type="Proteomes" id="UP000504611">
    <property type="component" value="Unplaced"/>
</dbReference>
<name>A0A6I9PHE1_9TELE</name>
<evidence type="ECO:0000256" key="1">
    <source>
        <dbReference type="SAM" id="Coils"/>
    </source>
</evidence>
<dbReference type="GO" id="GO:0070840">
    <property type="term" value="F:dynein complex binding"/>
    <property type="evidence" value="ECO:0007669"/>
    <property type="project" value="TreeGrafter"/>
</dbReference>
<dbReference type="GO" id="GO:0000278">
    <property type="term" value="P:mitotic cell cycle"/>
    <property type="evidence" value="ECO:0007669"/>
    <property type="project" value="TreeGrafter"/>
</dbReference>
<feature type="coiled-coil region" evidence="1">
    <location>
        <begin position="20"/>
        <end position="75"/>
    </location>
</feature>
<dbReference type="PANTHER" id="PTHR18874:SF10">
    <property type="entry name" value="CENTROMERE PROTEIN F"/>
    <property type="match status" value="1"/>
</dbReference>
<dbReference type="InterPro" id="IPR018463">
    <property type="entry name" value="Centromere_CenpF_N"/>
</dbReference>
<feature type="coiled-coil region" evidence="1">
    <location>
        <begin position="104"/>
        <end position="138"/>
    </location>
</feature>
<feature type="compositionally biased region" description="Polar residues" evidence="2">
    <location>
        <begin position="237"/>
        <end position="248"/>
    </location>
</feature>
<proteinExistence type="predicted"/>
<evidence type="ECO:0000313" key="5">
    <source>
        <dbReference type="RefSeq" id="XP_010787105.1"/>
    </source>
</evidence>
<dbReference type="GO" id="GO:0005634">
    <property type="term" value="C:nucleus"/>
    <property type="evidence" value="ECO:0007669"/>
    <property type="project" value="TreeGrafter"/>
</dbReference>
<evidence type="ECO:0000259" key="3">
    <source>
        <dbReference type="Pfam" id="PF10481"/>
    </source>
</evidence>
<dbReference type="RefSeq" id="XP_010787105.1">
    <property type="nucleotide sequence ID" value="XM_010788803.1"/>
</dbReference>
<feature type="compositionally biased region" description="Basic and acidic residues" evidence="2">
    <location>
        <begin position="155"/>
        <end position="169"/>
    </location>
</feature>
<evidence type="ECO:0000256" key="2">
    <source>
        <dbReference type="SAM" id="MobiDB-lite"/>
    </source>
</evidence>
<sequence length="373" mass="41769">MSWAEEDWTVGLSGRVLQKVKELQVNQERLSRESKQKQLQLDNIHTSVEKQTSKYEEVRGELVCTQRELQSVSKEAKAAVSSSERLTQELHTKQAQVCSLEGQADAARTLNNKLTQEVKRLEVELEKLQNSSRLADTTLFSTPCWNTASPWESNGSRKEERSGHKDEGQSRALHSRRLQFPEAGTASLPRQQQQHKSTPHRHPSDQSEIFSTPLVAFPWERDDSRPAARRPSPSSPQTPCTEVVSQPEQRAHGKETERRTEPDTASLSEAQSRVSALEAELCGKAEALKSMQNEMVQSKKELAVKDVSIQKARNELSVAHTRMAQESERTSGAEQRLKHSTRGAEVSEAKHREQPTATPTTLQGAGRNSIRGT</sequence>
<feature type="region of interest" description="Disordered" evidence="2">
    <location>
        <begin position="320"/>
        <end position="373"/>
    </location>
</feature>
<reference evidence="5" key="1">
    <citation type="submission" date="2025-08" db="UniProtKB">
        <authorList>
            <consortium name="RefSeq"/>
        </authorList>
    </citation>
    <scope>IDENTIFICATION</scope>
    <source>
        <tissue evidence="5">Muscle</tissue>
    </source>
</reference>
<dbReference type="InterPro" id="IPR043513">
    <property type="entry name" value="Cenp-F"/>
</dbReference>
<feature type="region of interest" description="Disordered" evidence="2">
    <location>
        <begin position="145"/>
        <end position="173"/>
    </location>
</feature>
<dbReference type="GeneID" id="104960663"/>
<dbReference type="Pfam" id="PF10481">
    <property type="entry name" value="CENP-F_N"/>
    <property type="match status" value="1"/>
</dbReference>
<feature type="compositionally biased region" description="Basic and acidic residues" evidence="2">
    <location>
        <begin position="249"/>
        <end position="262"/>
    </location>
</feature>